<reference evidence="6" key="2">
    <citation type="submission" date="2016-05" db="EMBL/GenBank/DDBJ databases">
        <authorList>
            <person name="Dupont C."/>
            <person name="Santoro A."/>
        </authorList>
    </citation>
    <scope>NUCLEOTIDE SEQUENCE [LARGE SCALE GENOMIC DNA]</scope>
    <source>
        <strain evidence="6">U25</strain>
    </source>
</reference>
<proteinExistence type="predicted"/>
<evidence type="ECO:0000313" key="3">
    <source>
        <dbReference type="EMBL" id="AJA92461.1"/>
    </source>
</evidence>
<keyword evidence="1" id="KW-0479">Metal-binding</keyword>
<dbReference type="OrthoDB" id="12242at2157"/>
<dbReference type="PROSITE" id="PS50966">
    <property type="entry name" value="ZF_SWIM"/>
    <property type="match status" value="1"/>
</dbReference>
<keyword evidence="1" id="KW-0863">Zinc-finger</keyword>
<evidence type="ECO:0000256" key="1">
    <source>
        <dbReference type="PROSITE-ProRule" id="PRU00325"/>
    </source>
</evidence>
<dbReference type="RefSeq" id="WP_048105484.1">
    <property type="nucleotide sequence ID" value="NZ_CP007026.1"/>
</dbReference>
<accession>A0A0A7V2Q0</accession>
<dbReference type="HOGENOM" id="CLU_2271131_0_0_2"/>
<dbReference type="GO" id="GO:0008270">
    <property type="term" value="F:zinc ion binding"/>
    <property type="evidence" value="ECO:0007669"/>
    <property type="project" value="UniProtKB-KW"/>
</dbReference>
<dbReference type="EMBL" id="LXWN01000001">
    <property type="protein sequence ID" value="PTL88131.1"/>
    <property type="molecule type" value="Genomic_DNA"/>
</dbReference>
<dbReference type="EMBL" id="CP007026">
    <property type="protein sequence ID" value="AJA92461.1"/>
    <property type="molecule type" value="Genomic_DNA"/>
</dbReference>
<evidence type="ECO:0000313" key="5">
    <source>
        <dbReference type="Proteomes" id="UP000030944"/>
    </source>
</evidence>
<name>A0A0A7V2Q0_9ARCH</name>
<evidence type="ECO:0000259" key="2">
    <source>
        <dbReference type="PROSITE" id="PS50966"/>
    </source>
</evidence>
<reference evidence="3 5" key="1">
    <citation type="journal article" date="2015" name="Proc. Natl. Acad. Sci. U.S.A.">
        <title>Genomic and proteomic characterization of "Candidatus Nitrosopelagicus brevis": An ammonia-oxidizing archaeon from the open ocean.</title>
        <authorList>
            <person name="Santoro A.E."/>
            <person name="Dupont C.L."/>
            <person name="Richter R.A."/>
            <person name="Craig M.T."/>
            <person name="Carini P."/>
            <person name="McIlvin M.R."/>
            <person name="Yang Y."/>
            <person name="Orsi W.D."/>
            <person name="Moran D.M."/>
            <person name="Saito M.A."/>
        </authorList>
    </citation>
    <scope>NUCLEOTIDE SEQUENCE [LARGE SCALE GENOMIC DNA]</scope>
    <source>
        <strain evidence="3">CN25</strain>
        <strain evidence="5">V2</strain>
    </source>
</reference>
<dbReference type="KEGG" id="nbv:T478_0897"/>
<evidence type="ECO:0000313" key="6">
    <source>
        <dbReference type="Proteomes" id="UP000241022"/>
    </source>
</evidence>
<protein>
    <recommendedName>
        <fullName evidence="2">SWIM-type domain-containing protein</fullName>
    </recommendedName>
</protein>
<keyword evidence="6" id="KW-1185">Reference proteome</keyword>
<dbReference type="AlphaFoldDB" id="A0A0A7V2Q0"/>
<dbReference type="InterPro" id="IPR007527">
    <property type="entry name" value="Znf_SWIM"/>
</dbReference>
<evidence type="ECO:0000313" key="4">
    <source>
        <dbReference type="EMBL" id="PTL88131.1"/>
    </source>
</evidence>
<reference evidence="4" key="3">
    <citation type="submission" date="2016-05" db="EMBL/GenBank/DDBJ databases">
        <authorList>
            <person name="Lavstsen T."/>
            <person name="Jespersen J.S."/>
        </authorList>
    </citation>
    <scope>NUCLEOTIDE SEQUENCE [LARGE SCALE GENOMIC DNA]</scope>
    <source>
        <strain evidence="4">U25</strain>
    </source>
</reference>
<reference evidence="4 6" key="4">
    <citation type="submission" date="2018-04" db="EMBL/GenBank/DDBJ databases">
        <title>Transcriptomics of ammonia oxidizing archaea.</title>
        <authorList>
            <person name="Carini P."/>
        </authorList>
    </citation>
    <scope>NUCLEOTIDE SEQUENCE [LARGE SCALE GENOMIC DNA]</scope>
    <source>
        <strain evidence="4 6">U25</strain>
    </source>
</reference>
<organism evidence="3 5">
    <name type="scientific">Candidatus Nitrosopelagicus brevis</name>
    <dbReference type="NCBI Taxonomy" id="1410606"/>
    <lineage>
        <taxon>Archaea</taxon>
        <taxon>Nitrososphaerota</taxon>
    </lineage>
</organism>
<gene>
    <name evidence="4" type="ORF">A7X95_02350</name>
    <name evidence="3" type="ORF">T478_0897</name>
</gene>
<keyword evidence="1" id="KW-0862">Zinc</keyword>
<feature type="domain" description="SWIM-type" evidence="2">
    <location>
        <begin position="30"/>
        <end position="75"/>
    </location>
</feature>
<dbReference type="Proteomes" id="UP000241022">
    <property type="component" value="Unassembled WGS sequence"/>
</dbReference>
<sequence length="100" mass="11785">MSTKQEKINSVVDQRRVKLHRFNPSKREIWTIVGKAKEHWIDPDSKFCSCSGYYFGMIKNKSPCYHLDSILKAKKENKFEIIEFMDDEYESFISGIVSDL</sequence>
<dbReference type="Proteomes" id="UP000030944">
    <property type="component" value="Chromosome"/>
</dbReference>
<dbReference type="GeneID" id="24816787"/>